<dbReference type="eggNOG" id="ENOG5032TJ8">
    <property type="taxonomic scope" value="Bacteria"/>
</dbReference>
<evidence type="ECO:0000313" key="2">
    <source>
        <dbReference type="Proteomes" id="UP000001168"/>
    </source>
</evidence>
<protein>
    <submittedName>
        <fullName evidence="1">Uncharacterized protein</fullName>
    </submittedName>
</protein>
<reference evidence="2" key="4">
    <citation type="submission" date="2003-10" db="EMBL/GenBank/DDBJ databases">
        <title>The complete genome sequence of the alkaliphilic Bacillus clausii KSM-K16.</title>
        <authorList>
            <person name="Takaki Y."/>
            <person name="Kageyama Y."/>
            <person name="Shimamura S."/>
            <person name="Suzuki H."/>
            <person name="Nishi S."/>
            <person name="Hatada Y."/>
            <person name="Kawai S."/>
            <person name="Ito S."/>
            <person name="Horikoshi K."/>
        </authorList>
    </citation>
    <scope>NUCLEOTIDE SEQUENCE [LARGE SCALE GENOMIC DNA]</scope>
    <source>
        <strain evidence="2">KSM-K16</strain>
    </source>
</reference>
<reference evidence="1 2" key="1">
    <citation type="journal article" date="1994" name="J. Ferment. Bioeng.">
        <title>Molecular cloning and nucleotide sequence of the gene for an alkaline protease from the alkalophilic Bacillus sp. KSM-K16.</title>
        <authorList>
            <person name="Hakamada Y."/>
            <person name="Kobayashi T."/>
            <person name="Hitomi J."/>
            <person name="Kawai S."/>
            <person name="Ito S."/>
        </authorList>
    </citation>
    <scope>NUCLEOTIDE SEQUENCE [LARGE SCALE GENOMIC DNA]</scope>
    <source>
        <strain evidence="1 2">KSM-K16</strain>
    </source>
</reference>
<dbReference type="Proteomes" id="UP000001168">
    <property type="component" value="Chromosome"/>
</dbReference>
<name>Q5WJ58_SHOC1</name>
<dbReference type="STRING" id="66692.ABC1058"/>
<gene>
    <name evidence="1" type="ordered locus">ABC1058</name>
</gene>
<keyword evidence="2" id="KW-1185">Reference proteome</keyword>
<evidence type="ECO:0000313" key="1">
    <source>
        <dbReference type="EMBL" id="BAD63597.1"/>
    </source>
</evidence>
<sequence>MRMGYDSLIGTLINFEDSDIILEWENGLRIIGELDTVFETDNGLDEDDIDYTEYDAAVFIVSKILSHPSSNKGSVYNWLIQEKGSLVEISLYDDPPSAVFLPDGKKVWERERSK</sequence>
<reference evidence="1 2" key="5">
    <citation type="journal article" date="2007" name="Extremophiles">
        <title>Intragenomic diversity of the V1 regions of 16S rRNA genes in high-alkaline protease-producing Bacillus clausii spp.</title>
        <authorList>
            <person name="Kageyama Y."/>
            <person name="Takaki Y."/>
            <person name="Shimamura S."/>
            <person name="Nishi S."/>
            <person name="Nogi Y."/>
            <person name="Uchimura K."/>
            <person name="Kobayashi T."/>
            <person name="Hitomi J."/>
            <person name="Ozaki K."/>
            <person name="Kawai S."/>
            <person name="Ito S."/>
            <person name="Horikoshi K."/>
        </authorList>
    </citation>
    <scope>NUCLEOTIDE SEQUENCE [LARGE SCALE GENOMIC DNA]</scope>
    <source>
        <strain evidence="1 2">KSM-K16</strain>
    </source>
</reference>
<accession>Q5WJ58</accession>
<dbReference type="EMBL" id="AP006627">
    <property type="protein sequence ID" value="BAD63597.1"/>
    <property type="molecule type" value="Genomic_DNA"/>
</dbReference>
<dbReference type="HOGENOM" id="CLU_2153239_0_0_9"/>
<dbReference type="KEGG" id="bcl:ABC1058"/>
<dbReference type="AlphaFoldDB" id="Q5WJ58"/>
<reference evidence="1 2" key="2">
    <citation type="journal article" date="1995" name="Appl. Microbiol. Biotechnol.">
        <title>Purification and properties of an alkaline protease from alkalophilic Bacillus sp. KSM-K16.</title>
        <authorList>
            <person name="Kobayashi T."/>
            <person name="Hakamada Y."/>
            <person name="Adachi S."/>
            <person name="Hitomi J."/>
            <person name="Yoshimatsu T."/>
            <person name="Koike K."/>
            <person name="Kawai S."/>
            <person name="Ito S."/>
        </authorList>
    </citation>
    <scope>NUCLEOTIDE SEQUENCE [LARGE SCALE GENOMIC DNA]</scope>
    <source>
        <strain evidence="1 2">KSM-K16</strain>
    </source>
</reference>
<reference evidence="1 2" key="3">
    <citation type="journal article" date="1997" name="Protein Eng.">
        <title>High-resolution crystal structure of M-protease: phylogeny aided analysis of the high-alkaline adaptation mechanism.</title>
        <authorList>
            <person name="Shirai T."/>
            <person name="Suzuki A."/>
            <person name="Yamane T."/>
            <person name="Ashida T."/>
            <person name="Kobayashi T."/>
            <person name="Ito S."/>
        </authorList>
    </citation>
    <scope>NUCLEOTIDE SEQUENCE [LARGE SCALE GENOMIC DNA]</scope>
    <source>
        <strain evidence="1 2">KSM-K16</strain>
    </source>
</reference>
<proteinExistence type="predicted"/>
<organism evidence="1 2">
    <name type="scientific">Shouchella clausii (strain KSM-K16)</name>
    <name type="common">Alkalihalobacillus clausii</name>
    <dbReference type="NCBI Taxonomy" id="66692"/>
    <lineage>
        <taxon>Bacteria</taxon>
        <taxon>Bacillati</taxon>
        <taxon>Bacillota</taxon>
        <taxon>Bacilli</taxon>
        <taxon>Bacillales</taxon>
        <taxon>Bacillaceae</taxon>
        <taxon>Shouchella</taxon>
    </lineage>
</organism>